<evidence type="ECO:0000313" key="13">
    <source>
        <dbReference type="EMBL" id="VHO01743.1"/>
    </source>
</evidence>
<gene>
    <name evidence="13" type="primary">pgsA1_2</name>
    <name evidence="13" type="ORF">LC603019_01665</name>
</gene>
<dbReference type="PANTHER" id="PTHR14269:SF62">
    <property type="entry name" value="CDP-DIACYLGLYCEROL--GLYCEROL-3-PHOSPHATE 3-PHOSPHATIDYLTRANSFERASE 1, CHLOROPLASTIC"/>
    <property type="match status" value="1"/>
</dbReference>
<evidence type="ECO:0000256" key="11">
    <source>
        <dbReference type="RuleBase" id="RU003750"/>
    </source>
</evidence>
<evidence type="ECO:0000256" key="3">
    <source>
        <dbReference type="ARBA" id="ARBA00022516"/>
    </source>
</evidence>
<dbReference type="GO" id="GO:0016780">
    <property type="term" value="F:phosphotransferase activity, for other substituted phosphate groups"/>
    <property type="evidence" value="ECO:0007669"/>
    <property type="project" value="InterPro"/>
</dbReference>
<evidence type="ECO:0000256" key="8">
    <source>
        <dbReference type="ARBA" id="ARBA00023136"/>
    </source>
</evidence>
<evidence type="ECO:0000313" key="14">
    <source>
        <dbReference type="Proteomes" id="UP000324288"/>
    </source>
</evidence>
<keyword evidence="14" id="KW-1185">Reference proteome</keyword>
<dbReference type="PROSITE" id="PS00379">
    <property type="entry name" value="CDP_ALCOHOL_P_TRANSF"/>
    <property type="match status" value="1"/>
</dbReference>
<keyword evidence="6 12" id="KW-1133">Transmembrane helix</keyword>
<dbReference type="GO" id="GO:0046474">
    <property type="term" value="P:glycerophospholipid biosynthetic process"/>
    <property type="evidence" value="ECO:0007669"/>
    <property type="project" value="TreeGrafter"/>
</dbReference>
<keyword evidence="10" id="KW-1208">Phospholipid metabolism</keyword>
<dbReference type="Proteomes" id="UP000324288">
    <property type="component" value="Chromosome"/>
</dbReference>
<evidence type="ECO:0000256" key="7">
    <source>
        <dbReference type="ARBA" id="ARBA00023098"/>
    </source>
</evidence>
<organism evidence="13 14">
    <name type="scientific">Lawsonella clevelandensis</name>
    <dbReference type="NCBI Taxonomy" id="1528099"/>
    <lineage>
        <taxon>Bacteria</taxon>
        <taxon>Bacillati</taxon>
        <taxon>Actinomycetota</taxon>
        <taxon>Actinomycetes</taxon>
        <taxon>Mycobacteriales</taxon>
        <taxon>Lawsonellaceae</taxon>
        <taxon>Lawsonella</taxon>
    </lineage>
</organism>
<feature type="transmembrane region" description="Helical" evidence="12">
    <location>
        <begin position="67"/>
        <end position="89"/>
    </location>
</feature>
<evidence type="ECO:0000256" key="10">
    <source>
        <dbReference type="ARBA" id="ARBA00023264"/>
    </source>
</evidence>
<name>A0A5E3ZZ22_9ACTN</name>
<feature type="transmembrane region" description="Helical" evidence="12">
    <location>
        <begin position="216"/>
        <end position="237"/>
    </location>
</feature>
<accession>A0A5E3ZZ22</accession>
<dbReference type="InterPro" id="IPR048254">
    <property type="entry name" value="CDP_ALCOHOL_P_TRANSF_CS"/>
</dbReference>
<evidence type="ECO:0000256" key="2">
    <source>
        <dbReference type="ARBA" id="ARBA00010441"/>
    </source>
</evidence>
<keyword evidence="5 12" id="KW-0812">Transmembrane</keyword>
<comment type="subcellular location">
    <subcellularLocation>
        <location evidence="1">Membrane</location>
        <topology evidence="1">Multi-pass membrane protein</topology>
    </subcellularLocation>
</comment>
<keyword evidence="7" id="KW-0443">Lipid metabolism</keyword>
<dbReference type="PANTHER" id="PTHR14269">
    <property type="entry name" value="CDP-DIACYLGLYCEROL--GLYCEROL-3-PHOSPHATE 3-PHOSPHATIDYLTRANSFERASE-RELATED"/>
    <property type="match status" value="1"/>
</dbReference>
<dbReference type="Pfam" id="PF01066">
    <property type="entry name" value="CDP-OH_P_transf"/>
    <property type="match status" value="1"/>
</dbReference>
<comment type="similarity">
    <text evidence="2 11">Belongs to the CDP-alcohol phosphatidyltransferase class-I family.</text>
</comment>
<dbReference type="Gene3D" id="1.20.120.1760">
    <property type="match status" value="1"/>
</dbReference>
<evidence type="ECO:0000256" key="6">
    <source>
        <dbReference type="ARBA" id="ARBA00022989"/>
    </source>
</evidence>
<dbReference type="InterPro" id="IPR043130">
    <property type="entry name" value="CDP-OH_PTrfase_TM_dom"/>
</dbReference>
<evidence type="ECO:0000256" key="12">
    <source>
        <dbReference type="SAM" id="Phobius"/>
    </source>
</evidence>
<evidence type="ECO:0000256" key="1">
    <source>
        <dbReference type="ARBA" id="ARBA00004141"/>
    </source>
</evidence>
<dbReference type="RefSeq" id="WP_053979174.1">
    <property type="nucleotide sequence ID" value="NZ_CP009312.1"/>
</dbReference>
<keyword evidence="4 11" id="KW-0808">Transferase</keyword>
<keyword evidence="8 12" id="KW-0472">Membrane</keyword>
<keyword evidence="3" id="KW-0444">Lipid biosynthesis</keyword>
<dbReference type="GeneID" id="84895536"/>
<dbReference type="EMBL" id="LR584267">
    <property type="protein sequence ID" value="VHO01743.1"/>
    <property type="molecule type" value="Genomic_DNA"/>
</dbReference>
<evidence type="ECO:0000256" key="5">
    <source>
        <dbReference type="ARBA" id="ARBA00022692"/>
    </source>
</evidence>
<feature type="transmembrane region" description="Helical" evidence="12">
    <location>
        <begin position="185"/>
        <end position="204"/>
    </location>
</feature>
<sequence length="265" mass="30341">MAAARKRDRKLELDSERVHEILRDAVDLEPVVDGHKALAVPPDIKRDVPPPPPLPEEESVDPASLRVFTVPNLISLIRLFLVPVFVWLLVGKHDYIMAFVVLIIVGVSDWADGKIARFWHVESKIGTYLDPAADRLMTVAVPISMAIVGFIPWWMVIIIVCRDAFLAGMIFVYERRGLRMSVIYLGKLATASLMVAFPMLLLAYLPVSWNDWVMPLAWAIFIWAFALYIWTGILYVYRGYLLFKKVPVLTPEEKAQWQEDKRILR</sequence>
<proteinExistence type="inferred from homology"/>
<dbReference type="InterPro" id="IPR000462">
    <property type="entry name" value="CDP-OH_P_trans"/>
</dbReference>
<keyword evidence="9" id="KW-0594">Phospholipid biosynthesis</keyword>
<reference evidence="13 14" key="1">
    <citation type="submission" date="2019-04" db="EMBL/GenBank/DDBJ databases">
        <authorList>
            <person name="Seth-Smith MB H."/>
            <person name="Seth-Smith H."/>
        </authorList>
    </citation>
    <scope>NUCLEOTIDE SEQUENCE [LARGE SCALE GENOMIC DNA]</scope>
    <source>
        <strain evidence="13">USB-603019</strain>
    </source>
</reference>
<dbReference type="GO" id="GO:0016020">
    <property type="term" value="C:membrane"/>
    <property type="evidence" value="ECO:0007669"/>
    <property type="project" value="UniProtKB-SubCell"/>
</dbReference>
<dbReference type="AlphaFoldDB" id="A0A5E3ZZ22"/>
<dbReference type="OrthoDB" id="9796672at2"/>
<evidence type="ECO:0000256" key="9">
    <source>
        <dbReference type="ARBA" id="ARBA00023209"/>
    </source>
</evidence>
<evidence type="ECO:0000256" key="4">
    <source>
        <dbReference type="ARBA" id="ARBA00022679"/>
    </source>
</evidence>
<dbReference type="InterPro" id="IPR050324">
    <property type="entry name" value="CDP-alcohol_PTase-I"/>
</dbReference>
<protein>
    <submittedName>
        <fullName evidence="13">CDP-diacylglycerol--glycerol-3-phosphate 3-phosphatidyl-transferase 1</fullName>
    </submittedName>
</protein>